<proteinExistence type="predicted"/>
<protein>
    <submittedName>
        <fullName evidence="2">Uncharacterized protein</fullName>
    </submittedName>
</protein>
<dbReference type="AlphaFoldDB" id="A0A1G8UP53"/>
<dbReference type="OrthoDB" id="195084at2157"/>
<dbReference type="RefSeq" id="WP_092700701.1">
    <property type="nucleotide sequence ID" value="NZ_FNFC01000005.1"/>
</dbReference>
<feature type="compositionally biased region" description="Acidic residues" evidence="1">
    <location>
        <begin position="1"/>
        <end position="16"/>
    </location>
</feature>
<organism evidence="2 3">
    <name type="scientific">Halovenus aranensis</name>
    <dbReference type="NCBI Taxonomy" id="890420"/>
    <lineage>
        <taxon>Archaea</taxon>
        <taxon>Methanobacteriati</taxon>
        <taxon>Methanobacteriota</taxon>
        <taxon>Stenosarchaea group</taxon>
        <taxon>Halobacteria</taxon>
        <taxon>Halobacteriales</taxon>
        <taxon>Haloarculaceae</taxon>
        <taxon>Halovenus</taxon>
    </lineage>
</organism>
<dbReference type="Proteomes" id="UP000198856">
    <property type="component" value="Unassembled WGS sequence"/>
</dbReference>
<dbReference type="EMBL" id="FNFC01000005">
    <property type="protein sequence ID" value="SDJ55257.1"/>
    <property type="molecule type" value="Genomic_DNA"/>
</dbReference>
<evidence type="ECO:0000256" key="1">
    <source>
        <dbReference type="SAM" id="MobiDB-lite"/>
    </source>
</evidence>
<accession>A0A1G8UP53</accession>
<name>A0A1G8UP53_9EURY</name>
<dbReference type="Pfam" id="PF19102">
    <property type="entry name" value="DUF5789"/>
    <property type="match status" value="1"/>
</dbReference>
<keyword evidence="3" id="KW-1185">Reference proteome</keyword>
<sequence>MSDEDDSGIELGEGEPVEGAPLARVSARLMWGIEKSTIVDREGETQIRTPDGPRPLADILDEVDRTYFDTQQTFHDAVEPVIGHGAVPTADSDETEPSE</sequence>
<feature type="region of interest" description="Disordered" evidence="1">
    <location>
        <begin position="1"/>
        <end position="21"/>
    </location>
</feature>
<dbReference type="InterPro" id="IPR043899">
    <property type="entry name" value="DUF5789"/>
</dbReference>
<reference evidence="2 3" key="1">
    <citation type="submission" date="2016-10" db="EMBL/GenBank/DDBJ databases">
        <authorList>
            <person name="de Groot N.N."/>
        </authorList>
    </citation>
    <scope>NUCLEOTIDE SEQUENCE [LARGE SCALE GENOMIC DNA]</scope>
    <source>
        <strain evidence="2 3">IBRC-M10015</strain>
    </source>
</reference>
<feature type="region of interest" description="Disordered" evidence="1">
    <location>
        <begin position="80"/>
        <end position="99"/>
    </location>
</feature>
<gene>
    <name evidence="2" type="ORF">SAMN05216226_10522</name>
</gene>
<evidence type="ECO:0000313" key="3">
    <source>
        <dbReference type="Proteomes" id="UP000198856"/>
    </source>
</evidence>
<evidence type="ECO:0000313" key="2">
    <source>
        <dbReference type="EMBL" id="SDJ55257.1"/>
    </source>
</evidence>